<evidence type="ECO:0000313" key="2">
    <source>
        <dbReference type="EMBL" id="KAJ7034300.1"/>
    </source>
</evidence>
<gene>
    <name evidence="2" type="ORF">C8F04DRAFT_1102188</name>
</gene>
<evidence type="ECO:0000313" key="3">
    <source>
        <dbReference type="Proteomes" id="UP001218188"/>
    </source>
</evidence>
<proteinExistence type="predicted"/>
<dbReference type="AlphaFoldDB" id="A0AAD6SX11"/>
<sequence length="84" mass="9551">MLRSRRDLAARARVIYCARAFHGAAPVLGMAVLDTAPVHSMYARYVSVCPAAHYILLVYYIPWWSTISYSMRNLCFIPLMPQSV</sequence>
<feature type="transmembrane region" description="Helical" evidence="1">
    <location>
        <begin position="12"/>
        <end position="33"/>
    </location>
</feature>
<evidence type="ECO:0000256" key="1">
    <source>
        <dbReference type="SAM" id="Phobius"/>
    </source>
</evidence>
<organism evidence="2 3">
    <name type="scientific">Mycena alexandri</name>
    <dbReference type="NCBI Taxonomy" id="1745969"/>
    <lineage>
        <taxon>Eukaryota</taxon>
        <taxon>Fungi</taxon>
        <taxon>Dikarya</taxon>
        <taxon>Basidiomycota</taxon>
        <taxon>Agaricomycotina</taxon>
        <taxon>Agaricomycetes</taxon>
        <taxon>Agaricomycetidae</taxon>
        <taxon>Agaricales</taxon>
        <taxon>Marasmiineae</taxon>
        <taxon>Mycenaceae</taxon>
        <taxon>Mycena</taxon>
    </lineage>
</organism>
<accession>A0AAD6SX11</accession>
<keyword evidence="3" id="KW-1185">Reference proteome</keyword>
<dbReference type="Proteomes" id="UP001218188">
    <property type="component" value="Unassembled WGS sequence"/>
</dbReference>
<protein>
    <submittedName>
        <fullName evidence="2">Uncharacterized protein</fullName>
    </submittedName>
</protein>
<name>A0AAD6SX11_9AGAR</name>
<keyword evidence="1" id="KW-1133">Transmembrane helix</keyword>
<keyword evidence="1" id="KW-0812">Transmembrane</keyword>
<reference evidence="2" key="1">
    <citation type="submission" date="2023-03" db="EMBL/GenBank/DDBJ databases">
        <title>Massive genome expansion in bonnet fungi (Mycena s.s.) driven by repeated elements and novel gene families across ecological guilds.</title>
        <authorList>
            <consortium name="Lawrence Berkeley National Laboratory"/>
            <person name="Harder C.B."/>
            <person name="Miyauchi S."/>
            <person name="Viragh M."/>
            <person name="Kuo A."/>
            <person name="Thoen E."/>
            <person name="Andreopoulos B."/>
            <person name="Lu D."/>
            <person name="Skrede I."/>
            <person name="Drula E."/>
            <person name="Henrissat B."/>
            <person name="Morin E."/>
            <person name="Kohler A."/>
            <person name="Barry K."/>
            <person name="LaButti K."/>
            <person name="Morin E."/>
            <person name="Salamov A."/>
            <person name="Lipzen A."/>
            <person name="Mereny Z."/>
            <person name="Hegedus B."/>
            <person name="Baldrian P."/>
            <person name="Stursova M."/>
            <person name="Weitz H."/>
            <person name="Taylor A."/>
            <person name="Grigoriev I.V."/>
            <person name="Nagy L.G."/>
            <person name="Martin F."/>
            <person name="Kauserud H."/>
        </authorList>
    </citation>
    <scope>NUCLEOTIDE SEQUENCE</scope>
    <source>
        <strain evidence="2">CBHHK200</strain>
    </source>
</reference>
<comment type="caution">
    <text evidence="2">The sequence shown here is derived from an EMBL/GenBank/DDBJ whole genome shotgun (WGS) entry which is preliminary data.</text>
</comment>
<keyword evidence="1" id="KW-0472">Membrane</keyword>
<dbReference type="EMBL" id="JARJCM010000058">
    <property type="protein sequence ID" value="KAJ7034300.1"/>
    <property type="molecule type" value="Genomic_DNA"/>
</dbReference>
<feature type="transmembrane region" description="Helical" evidence="1">
    <location>
        <begin position="45"/>
        <end position="64"/>
    </location>
</feature>